<evidence type="ECO:0000313" key="1">
    <source>
        <dbReference type="EMBL" id="KHJ98175.1"/>
    </source>
</evidence>
<proteinExistence type="predicted"/>
<dbReference type="AlphaFoldDB" id="A0A0B1TS35"/>
<evidence type="ECO:0000313" key="2">
    <source>
        <dbReference type="Proteomes" id="UP000053660"/>
    </source>
</evidence>
<reference evidence="1 2" key="1">
    <citation type="submission" date="2014-03" db="EMBL/GenBank/DDBJ databases">
        <title>Draft genome of the hookworm Oesophagostomum dentatum.</title>
        <authorList>
            <person name="Mitreva M."/>
        </authorList>
    </citation>
    <scope>NUCLEOTIDE SEQUENCE [LARGE SCALE GENOMIC DNA]</scope>
    <source>
        <strain evidence="1 2">OD-Hann</strain>
    </source>
</reference>
<protein>
    <submittedName>
        <fullName evidence="1">Uncharacterized protein</fullName>
    </submittedName>
</protein>
<dbReference type="Proteomes" id="UP000053660">
    <property type="component" value="Unassembled WGS sequence"/>
</dbReference>
<accession>A0A0B1TS35</accession>
<keyword evidence="2" id="KW-1185">Reference proteome</keyword>
<name>A0A0B1TS35_OESDE</name>
<organism evidence="1 2">
    <name type="scientific">Oesophagostomum dentatum</name>
    <name type="common">Nodular worm</name>
    <dbReference type="NCBI Taxonomy" id="61180"/>
    <lineage>
        <taxon>Eukaryota</taxon>
        <taxon>Metazoa</taxon>
        <taxon>Ecdysozoa</taxon>
        <taxon>Nematoda</taxon>
        <taxon>Chromadorea</taxon>
        <taxon>Rhabditida</taxon>
        <taxon>Rhabditina</taxon>
        <taxon>Rhabditomorpha</taxon>
        <taxon>Strongyloidea</taxon>
        <taxon>Strongylidae</taxon>
        <taxon>Oesophagostomum</taxon>
    </lineage>
</organism>
<dbReference type="EMBL" id="KN549348">
    <property type="protein sequence ID" value="KHJ98175.1"/>
    <property type="molecule type" value="Genomic_DNA"/>
</dbReference>
<gene>
    <name evidence="1" type="ORF">OESDEN_01849</name>
</gene>
<sequence>MAFQAREAKRARRGKNRRLRAVVENPIRKKLTIVKKKSMKLSDIPAVETTSNIKKKKPTGKKSTFTSALTAIGKKSVKKARHGPEDSDFQKARVAYRLKTKKKL</sequence>